<sequence>MLKGRINYHSQYSGFPFCSHFDYRRVQVCSWSNRSTRVYTTTPHIMLERDIEQSLPPVDGHAQSQQDVEMSNGLEDTNPGTFISCPYTNSSLIPRHSSSSQAFGPHPYAQVSINEPLELLPRTVYSNNDPSYPHRPSHPPQPYNIFAHHSLSAYSSRISHMPTNTDLAGQAATNNLTPICSRPYSTRAQRSSTPDIQPVAPTPKEEYMAQAELESESSQTQQPLLVVLDMNGTLIYRRRRTFPPQFTKRPGLDTFLRYLFDNFKVMIWTSSQPHTVNEVLDKLLCPLMRKQLVGVWSRKDLDLTSKQYKERVQVYKRLDKVWGDAHIQSQYPNQAAQNTKPRKKSNKVKLPRILGGDTQVWDQTNTVLIDDSKLKAAAQPHNIIEIPEFTNDRKVDEIKNLNTVIRQLDILSRQKDVSRKLREWNQRRPDGECDSIDVDAFWEKELMHSSLDINTLEFTTSHEKATVTTTTTTKTTKNIKAPQSLTIEQLISAAKISHAAINQWKNNPTKEGASEESKHLSDGRPKPTKGQKRAATRRRAKLKGAAGSKKADPVLYP</sequence>
<dbReference type="InterPro" id="IPR023214">
    <property type="entry name" value="HAD_sf"/>
</dbReference>
<dbReference type="InterPro" id="IPR004274">
    <property type="entry name" value="FCP1_dom"/>
</dbReference>
<dbReference type="Proteomes" id="UP000243519">
    <property type="component" value="Unassembled WGS sequence"/>
</dbReference>
<dbReference type="SUPFAM" id="SSF56784">
    <property type="entry name" value="HAD-like"/>
    <property type="match status" value="1"/>
</dbReference>
<dbReference type="Pfam" id="PF03031">
    <property type="entry name" value="NIF"/>
    <property type="match status" value="1"/>
</dbReference>
<accession>A0A178FNN8</accession>
<proteinExistence type="inferred from homology"/>
<keyword evidence="1" id="KW-0811">Translocation</keyword>
<evidence type="ECO:0000259" key="3">
    <source>
        <dbReference type="PROSITE" id="PS50969"/>
    </source>
</evidence>
<evidence type="ECO:0000256" key="1">
    <source>
        <dbReference type="RuleBase" id="RU365079"/>
    </source>
</evidence>
<keyword evidence="1" id="KW-0813">Transport</keyword>
<evidence type="ECO:0000256" key="2">
    <source>
        <dbReference type="SAM" id="MobiDB-lite"/>
    </source>
</evidence>
<comment type="subcellular location">
    <subcellularLocation>
        <location evidence="1">Mitochondrion inner membrane</location>
        <topology evidence="1">Single-pass membrane protein</topology>
    </subcellularLocation>
</comment>
<gene>
    <name evidence="4" type="ORF">A7D00_2142</name>
</gene>
<dbReference type="InterPro" id="IPR036412">
    <property type="entry name" value="HAD-like_sf"/>
</dbReference>
<dbReference type="PROSITE" id="PS50969">
    <property type="entry name" value="FCP1"/>
    <property type="match status" value="1"/>
</dbReference>
<keyword evidence="1" id="KW-0496">Mitochondrion</keyword>
<comment type="function">
    <text evidence="1">Essential component of the TIM23 complex, a complex that mediates the translocation of transit peptide-containing proteins across the mitochondrial inner membrane.</text>
</comment>
<dbReference type="AlphaFoldDB" id="A0A178FNN8"/>
<protein>
    <recommendedName>
        <fullName evidence="1">Mitochondrial import inner membrane translocase subunit TIM50</fullName>
    </recommendedName>
</protein>
<dbReference type="GO" id="GO:0015031">
    <property type="term" value="P:protein transport"/>
    <property type="evidence" value="ECO:0007669"/>
    <property type="project" value="UniProtKB-KW"/>
</dbReference>
<comment type="caution">
    <text evidence="4">The sequence shown here is derived from an EMBL/GenBank/DDBJ whole genome shotgun (WGS) entry which is preliminary data.</text>
</comment>
<reference evidence="4 5" key="1">
    <citation type="submission" date="2016-05" db="EMBL/GenBank/DDBJ databases">
        <title>Genome sequencing of Trichophyton violaceum CMCC(F)T3l isolated from hair.</title>
        <authorList>
            <person name="Zhan P."/>
            <person name="Tao Y."/>
            <person name="Liu W."/>
        </authorList>
    </citation>
    <scope>NUCLEOTIDE SEQUENCE [LARGE SCALE GENOMIC DNA]</scope>
    <source>
        <strain evidence="5">CMCC(F)T3l</strain>
    </source>
</reference>
<dbReference type="InterPro" id="IPR050365">
    <property type="entry name" value="TIM50"/>
</dbReference>
<evidence type="ECO:0000313" key="4">
    <source>
        <dbReference type="EMBL" id="OAL74111.1"/>
    </source>
</evidence>
<dbReference type="EMBL" id="LHPN01000002">
    <property type="protein sequence ID" value="OAL74111.1"/>
    <property type="molecule type" value="Genomic_DNA"/>
</dbReference>
<organism evidence="4 5">
    <name type="scientific">Trichophyton violaceum</name>
    <dbReference type="NCBI Taxonomy" id="34388"/>
    <lineage>
        <taxon>Eukaryota</taxon>
        <taxon>Fungi</taxon>
        <taxon>Dikarya</taxon>
        <taxon>Ascomycota</taxon>
        <taxon>Pezizomycotina</taxon>
        <taxon>Eurotiomycetes</taxon>
        <taxon>Eurotiomycetidae</taxon>
        <taxon>Onygenales</taxon>
        <taxon>Arthrodermataceae</taxon>
        <taxon>Trichophyton</taxon>
    </lineage>
</organism>
<comment type="subunit">
    <text evidence="1">Component of the TIM23 complex.</text>
</comment>
<keyword evidence="1" id="KW-0809">Transit peptide</keyword>
<dbReference type="SMART" id="SM00577">
    <property type="entry name" value="CPDc"/>
    <property type="match status" value="1"/>
</dbReference>
<comment type="similarity">
    <text evidence="1">Belongs to the TIM50 family.</text>
</comment>
<feature type="compositionally biased region" description="Basic and acidic residues" evidence="2">
    <location>
        <begin position="512"/>
        <end position="525"/>
    </location>
</feature>
<dbReference type="GO" id="GO:0005744">
    <property type="term" value="C:TIM23 mitochondrial import inner membrane translocase complex"/>
    <property type="evidence" value="ECO:0007669"/>
    <property type="project" value="UniProtKB-UniRule"/>
</dbReference>
<feature type="compositionally biased region" description="Basic residues" evidence="2">
    <location>
        <begin position="526"/>
        <end position="542"/>
    </location>
</feature>
<keyword evidence="1" id="KW-0653">Protein transport</keyword>
<dbReference type="OrthoDB" id="1711508at2759"/>
<feature type="domain" description="FCP1 homology" evidence="3">
    <location>
        <begin position="219"/>
        <end position="408"/>
    </location>
</feature>
<dbReference type="Gene3D" id="3.40.50.1000">
    <property type="entry name" value="HAD superfamily/HAD-like"/>
    <property type="match status" value="1"/>
</dbReference>
<dbReference type="PANTHER" id="PTHR12210">
    <property type="entry name" value="DULLARD PROTEIN PHOSPHATASE"/>
    <property type="match status" value="1"/>
</dbReference>
<keyword evidence="5" id="KW-1185">Reference proteome</keyword>
<feature type="region of interest" description="Disordered" evidence="2">
    <location>
        <begin position="502"/>
        <end position="557"/>
    </location>
</feature>
<name>A0A178FNN8_TRIVO</name>
<evidence type="ECO:0000313" key="5">
    <source>
        <dbReference type="Proteomes" id="UP000243519"/>
    </source>
</evidence>